<reference evidence="8" key="1">
    <citation type="submission" date="2019-04" db="EMBL/GenBank/DDBJ databases">
        <authorList>
            <person name="Melise S."/>
            <person name="Noan J."/>
            <person name="Okalmin O."/>
        </authorList>
    </citation>
    <scope>NUCLEOTIDE SEQUENCE</scope>
    <source>
        <strain evidence="8">FN9</strain>
    </source>
</reference>
<dbReference type="GO" id="GO:0004499">
    <property type="term" value="F:N,N-dimethylaniline monooxygenase activity"/>
    <property type="evidence" value="ECO:0007669"/>
    <property type="project" value="InterPro"/>
</dbReference>
<gene>
    <name evidence="8" type="ORF">FUG_LOCUS562221</name>
</gene>
<dbReference type="EMBL" id="CAAKMV010000196">
    <property type="protein sequence ID" value="VIO64076.1"/>
    <property type="molecule type" value="Genomic_DNA"/>
</dbReference>
<dbReference type="PANTHER" id="PTHR23023">
    <property type="entry name" value="DIMETHYLANILINE MONOOXYGENASE"/>
    <property type="match status" value="1"/>
</dbReference>
<evidence type="ECO:0000256" key="1">
    <source>
        <dbReference type="ARBA" id="ARBA00001974"/>
    </source>
</evidence>
<evidence type="ECO:0000259" key="7">
    <source>
        <dbReference type="Pfam" id="PF06985"/>
    </source>
</evidence>
<evidence type="ECO:0000256" key="4">
    <source>
        <dbReference type="ARBA" id="ARBA00022827"/>
    </source>
</evidence>
<organism evidence="8">
    <name type="scientific">Gibberella zeae</name>
    <name type="common">Wheat head blight fungus</name>
    <name type="synonym">Fusarium graminearum</name>
    <dbReference type="NCBI Taxonomy" id="5518"/>
    <lineage>
        <taxon>Eukaryota</taxon>
        <taxon>Fungi</taxon>
        <taxon>Dikarya</taxon>
        <taxon>Ascomycota</taxon>
        <taxon>Pezizomycotina</taxon>
        <taxon>Sordariomycetes</taxon>
        <taxon>Hypocreomycetidae</taxon>
        <taxon>Hypocreales</taxon>
        <taxon>Nectriaceae</taxon>
        <taxon>Fusarium</taxon>
    </lineage>
</organism>
<protein>
    <recommendedName>
        <fullName evidence="7">Heterokaryon incompatibility domain-containing protein</fullName>
    </recommendedName>
</protein>
<dbReference type="SUPFAM" id="SSF51905">
    <property type="entry name" value="FAD/NAD(P)-binding domain"/>
    <property type="match status" value="1"/>
</dbReference>
<keyword evidence="3" id="KW-0285">Flavoprotein</keyword>
<dbReference type="InterPro" id="IPR036188">
    <property type="entry name" value="FAD/NAD-bd_sf"/>
</dbReference>
<dbReference type="PRINTS" id="PR00370">
    <property type="entry name" value="FMOXYGENASE"/>
</dbReference>
<keyword evidence="4" id="KW-0274">FAD</keyword>
<evidence type="ECO:0000313" key="8">
    <source>
        <dbReference type="EMBL" id="VIO64076.1"/>
    </source>
</evidence>
<proteinExistence type="inferred from homology"/>
<evidence type="ECO:0000256" key="5">
    <source>
        <dbReference type="ARBA" id="ARBA00022857"/>
    </source>
</evidence>
<keyword evidence="6" id="KW-0560">Oxidoreductase</keyword>
<dbReference type="Pfam" id="PF00743">
    <property type="entry name" value="FMO-like"/>
    <property type="match status" value="1"/>
</dbReference>
<feature type="domain" description="Heterokaryon incompatibility" evidence="7">
    <location>
        <begin position="3"/>
        <end position="110"/>
    </location>
</feature>
<dbReference type="InterPro" id="IPR020946">
    <property type="entry name" value="Flavin_mOase-like"/>
</dbReference>
<name>A0A4E9EN65_GIBZA</name>
<keyword evidence="5" id="KW-0521">NADP</keyword>
<comment type="cofactor">
    <cofactor evidence="1">
        <name>FAD</name>
        <dbReference type="ChEBI" id="CHEBI:57692"/>
    </cofactor>
</comment>
<dbReference type="GO" id="GO:0050661">
    <property type="term" value="F:NADP binding"/>
    <property type="evidence" value="ECO:0007669"/>
    <property type="project" value="InterPro"/>
</dbReference>
<evidence type="ECO:0000256" key="3">
    <source>
        <dbReference type="ARBA" id="ARBA00022630"/>
    </source>
</evidence>
<dbReference type="FunFam" id="3.50.50.60:FF:000023">
    <property type="entry name" value="Dimethylaniline monooxygenase [N-oxide-forming]"/>
    <property type="match status" value="1"/>
</dbReference>
<evidence type="ECO:0000256" key="2">
    <source>
        <dbReference type="ARBA" id="ARBA00009183"/>
    </source>
</evidence>
<dbReference type="InterPro" id="IPR010730">
    <property type="entry name" value="HET"/>
</dbReference>
<accession>A0A4E9EN65</accession>
<dbReference type="Pfam" id="PF06985">
    <property type="entry name" value="HET"/>
    <property type="match status" value="1"/>
</dbReference>
<dbReference type="InterPro" id="IPR000960">
    <property type="entry name" value="Flavin_mOase"/>
</dbReference>
<dbReference type="InterPro" id="IPR050346">
    <property type="entry name" value="FMO-like"/>
</dbReference>
<evidence type="ECO:0000256" key="6">
    <source>
        <dbReference type="ARBA" id="ARBA00023002"/>
    </source>
</evidence>
<sequence>MWDQVPATIQHAVELIQRVGEEYIWVDRLCIVQDDYETKQEQISQMAFIYGNAYFTIVATAAHSAEEGLKGIKDVSPSMYHNVWPERANMDHYGLVAWSPWNERGWTLQELVFSQRSLFFHKNELTWECHCAIWHERMQLADIGETSCLGTHNPNARGFRYSPWPDLQEFHQLATSYSRRQLSFSSDILPAFAGITTALAHSFPGGFLFGLPEVAFDVTLLWRSAGPASRNSKLGEASVPSWSWMVCLDQKISVDLSPWASGFAYLAGSSSEQSDEGGRRTYTPLHVAYQQEWNSRWSRKRPPAGVLDGLVTESICSWYVKEEAGERLISNDLDEFKDCSHHQSNELPMGWKRDGDLFYHLVDPQRRFKYPIPLVTNEDDIFIEKYLSFLIKTRTERAFFYNTPEPYGQAVSMLEGEAVVNICNNEQVWVGCLRVQTRTILWRLLTKKVECELVAISKGYIDSSAGGWSRLDEHEALKSRELERYEFYNVLFIEWKDGVAYRQGIGRVDKTAWEDPVSKPTSTTMMSRASVAVIGAGPTGITMLKQLLQDGFNATLFERRSQVGGLWAHDAKHGWTSALDSTTANISKYTCGFTDYPIPDRYPVHLTPADFQEFMQGYAEHFGLLKHITFDTSVKVVNRNKEDNGWDVQVENVESGQTDTRHFDKVAFCHGYQTLKKMPIFPGQDHYKGDLMHAQQYRSPESFKDKTVVILGLATTTDDIAPQVVSVAKKVFVSHRSGQIVVRRFRKGTPSDLLVSWRRRVISQWIAKNLPNTYRFLANTLAKLLSSQMAGMKLDPAWRLKDFKDLTLSLPGIIENVLPLLKDGSVTSLHGIKRFAGGKSIEFEDGTIIDDVDSVIFTTGYQCDFSPAPFVEKSIPKLPNYGGPSIHRLYMNVFPPKYADSCVMLCFSAYGKNNGFSFSDVMNMAISNIWRGDRERGFWGKEEQDEKRLENVALFIIVHFGEKTDIVSARGEPGHSNMHLLRISVAIKAFGVAFLSATATASSEAPRDYASLKLLTKSADSQVQGVLDNKNESLTGSPRSLTRAVRQLVVPFLWPNSTYFHNETLVPHIEEMLEVLQKVQHDDGTYTVGNRHSPPDTGFLIEDFGIMVRVLEKDDHKASQPFADVIRGLLVKAGPGLAKGGIHTPNHRWKICSALARISTITENESYIKRIDEWLAEGIDIDADGIYSERSPNYYSAVSNPSLLTVAHELNYTDLIDYVRMNLELAIEHAEPNGEMEVVQSRRQDQAQPPVVNMGNFYPQFRELAILDNSGRFAAMARLIEELVGPQLGDFLANIMERPELGAQLPDPEDPFVDFEKHYTSAGLVRARRGNLTVSAFGGSDWYIDGKKAEFYNRMGSGLSTNPTMFRAWNGKAVLDAIRLSPNFFSMGHFRSNGVNVSDDGVINLGSEIEVPYYLPMPSERRDENGTYKLSRSVDGRFYAMADFENRPTSMRRLKTEVEISPTKAGYDLNFQVTGEDDVELTFELTFREGGKFKGVEEFVDSDNTTIYRLAEGKGEYTMGDDKITFGPGNGMGVIQNDAGEQYSWHGGNLTLQGSHVYITGVTPLNYTLNLGFA</sequence>
<comment type="similarity">
    <text evidence="2">Belongs to the FMO family.</text>
</comment>
<dbReference type="GO" id="GO:0050660">
    <property type="term" value="F:flavin adenine dinucleotide binding"/>
    <property type="evidence" value="ECO:0007669"/>
    <property type="project" value="InterPro"/>
</dbReference>
<dbReference type="Gene3D" id="3.50.50.60">
    <property type="entry name" value="FAD/NAD(P)-binding domain"/>
    <property type="match status" value="1"/>
</dbReference>